<dbReference type="GO" id="GO:0003874">
    <property type="term" value="F:6-pyruvoyltetrahydropterin synthase activity"/>
    <property type="evidence" value="ECO:0007669"/>
    <property type="project" value="InterPro"/>
</dbReference>
<keyword evidence="8" id="KW-0456">Lyase</keyword>
<dbReference type="UniPathway" id="UPA00391"/>
<accession>A0A5B9PFX9</accession>
<comment type="similarity">
    <text evidence="3">Belongs to the PTPS family. QueD subfamily.</text>
</comment>
<comment type="pathway">
    <text evidence="2">Purine metabolism; 7-cyano-7-deazaguanine biosynthesis.</text>
</comment>
<dbReference type="KEGG" id="mff:MFFC18_40210"/>
<evidence type="ECO:0000256" key="6">
    <source>
        <dbReference type="ARBA" id="ARBA00022723"/>
    </source>
</evidence>
<evidence type="ECO:0000313" key="11">
    <source>
        <dbReference type="EMBL" id="QEG24105.1"/>
    </source>
</evidence>
<dbReference type="Proteomes" id="UP000322214">
    <property type="component" value="Chromosome"/>
</dbReference>
<comment type="cofactor">
    <cofactor evidence="1">
        <name>Zn(2+)</name>
        <dbReference type="ChEBI" id="CHEBI:29105"/>
    </cofactor>
</comment>
<protein>
    <recommendedName>
        <fullName evidence="5">6-carboxy-5,6,7,8-tetrahydropterin synthase</fullName>
        <ecNumber evidence="4">4.1.2.50</ecNumber>
    </recommendedName>
    <alternativeName>
        <fullName evidence="9">Queuosine biosynthesis protein QueD</fullName>
    </alternativeName>
</protein>
<dbReference type="RefSeq" id="WP_084417130.1">
    <property type="nucleotide sequence ID" value="NZ_CP042912.1"/>
</dbReference>
<organism evidence="11 12">
    <name type="scientific">Mariniblastus fucicola</name>
    <dbReference type="NCBI Taxonomy" id="980251"/>
    <lineage>
        <taxon>Bacteria</taxon>
        <taxon>Pseudomonadati</taxon>
        <taxon>Planctomycetota</taxon>
        <taxon>Planctomycetia</taxon>
        <taxon>Pirellulales</taxon>
        <taxon>Pirellulaceae</taxon>
        <taxon>Mariniblastus</taxon>
    </lineage>
</organism>
<dbReference type="AlphaFoldDB" id="A0A5B9PFX9"/>
<dbReference type="GO" id="GO:0006729">
    <property type="term" value="P:tetrahydrobiopterin biosynthetic process"/>
    <property type="evidence" value="ECO:0007669"/>
    <property type="project" value="InterPro"/>
</dbReference>
<dbReference type="Pfam" id="PF01242">
    <property type="entry name" value="PTPS"/>
    <property type="match status" value="1"/>
</dbReference>
<evidence type="ECO:0000256" key="3">
    <source>
        <dbReference type="ARBA" id="ARBA00008900"/>
    </source>
</evidence>
<evidence type="ECO:0000256" key="8">
    <source>
        <dbReference type="ARBA" id="ARBA00023239"/>
    </source>
</evidence>
<evidence type="ECO:0000256" key="7">
    <source>
        <dbReference type="ARBA" id="ARBA00022833"/>
    </source>
</evidence>
<dbReference type="PANTHER" id="PTHR12589">
    <property type="entry name" value="PYRUVOYL TETRAHYDROBIOPTERIN SYNTHASE"/>
    <property type="match status" value="1"/>
</dbReference>
<gene>
    <name evidence="11" type="ORF">MFFC18_40210</name>
</gene>
<evidence type="ECO:0000313" key="12">
    <source>
        <dbReference type="Proteomes" id="UP000322214"/>
    </source>
</evidence>
<reference evidence="11 12" key="1">
    <citation type="submission" date="2019-08" db="EMBL/GenBank/DDBJ databases">
        <title>Deep-cultivation of Planctomycetes and their phenomic and genomic characterization uncovers novel biology.</title>
        <authorList>
            <person name="Wiegand S."/>
            <person name="Jogler M."/>
            <person name="Boedeker C."/>
            <person name="Pinto D."/>
            <person name="Vollmers J."/>
            <person name="Rivas-Marin E."/>
            <person name="Kohn T."/>
            <person name="Peeters S.H."/>
            <person name="Heuer A."/>
            <person name="Rast P."/>
            <person name="Oberbeckmann S."/>
            <person name="Bunk B."/>
            <person name="Jeske O."/>
            <person name="Meyerdierks A."/>
            <person name="Storesund J.E."/>
            <person name="Kallscheuer N."/>
            <person name="Luecker S."/>
            <person name="Lage O.M."/>
            <person name="Pohl T."/>
            <person name="Merkel B.J."/>
            <person name="Hornburger P."/>
            <person name="Mueller R.-W."/>
            <person name="Bruemmer F."/>
            <person name="Labrenz M."/>
            <person name="Spormann A.M."/>
            <person name="Op den Camp H."/>
            <person name="Overmann J."/>
            <person name="Amann R."/>
            <person name="Jetten M.S.M."/>
            <person name="Mascher T."/>
            <person name="Medema M.H."/>
            <person name="Devos D.P."/>
            <person name="Kaster A.-K."/>
            <person name="Ovreas L."/>
            <person name="Rohde M."/>
            <person name="Galperin M.Y."/>
            <person name="Jogler C."/>
        </authorList>
    </citation>
    <scope>NUCLEOTIDE SEQUENCE [LARGE SCALE GENOMIC DNA]</scope>
    <source>
        <strain evidence="11 12">FC18</strain>
    </source>
</reference>
<sequence length="274" mass="30099">MVRLSREIRFALVSPEELDQQTSDRDQKNSWAAWPNTCRIAPQLRLRAVVEGEPDEMTGYLCNVKLIDEALRRFVNQQLIPSLADCLLSQLPNAESVLQQALQFLENQSLDGATLISVSLSLSPFLSFNIDSGAPDMIQLTHQFEFSAAHRLHCDSMSAEENVATFGKCNNPAGHGHNYVVEVSVSRDVSKSGGGPTVVGAVELAGIVNRNVIDVLDHKHLNEDIAYFSDVNPSVENISAAIFGWLKSDIESAGCQLAEVKVFETPKTWASFRG</sequence>
<comment type="catalytic activity">
    <reaction evidence="10">
        <text>7,8-dihydroneopterin 3'-triphosphate + H2O = 6-carboxy-5,6,7,8-tetrahydropterin + triphosphate + acetaldehyde + 2 H(+)</text>
        <dbReference type="Rhea" id="RHEA:27966"/>
        <dbReference type="ChEBI" id="CHEBI:15343"/>
        <dbReference type="ChEBI" id="CHEBI:15377"/>
        <dbReference type="ChEBI" id="CHEBI:15378"/>
        <dbReference type="ChEBI" id="CHEBI:18036"/>
        <dbReference type="ChEBI" id="CHEBI:58462"/>
        <dbReference type="ChEBI" id="CHEBI:61032"/>
        <dbReference type="EC" id="4.1.2.50"/>
    </reaction>
</comment>
<evidence type="ECO:0000256" key="5">
    <source>
        <dbReference type="ARBA" id="ARBA00018141"/>
    </source>
</evidence>
<evidence type="ECO:0000256" key="1">
    <source>
        <dbReference type="ARBA" id="ARBA00001947"/>
    </source>
</evidence>
<dbReference type="InterPro" id="IPR038418">
    <property type="entry name" value="6-PTP_synth/QueD_sf"/>
</dbReference>
<evidence type="ECO:0000256" key="10">
    <source>
        <dbReference type="ARBA" id="ARBA00048807"/>
    </source>
</evidence>
<name>A0A5B9PFX9_9BACT</name>
<dbReference type="EMBL" id="CP042912">
    <property type="protein sequence ID" value="QEG24105.1"/>
    <property type="molecule type" value="Genomic_DNA"/>
</dbReference>
<dbReference type="OrthoDB" id="9804698at2"/>
<dbReference type="PANTHER" id="PTHR12589:SF7">
    <property type="entry name" value="6-PYRUVOYL TETRAHYDROBIOPTERIN SYNTHASE"/>
    <property type="match status" value="1"/>
</dbReference>
<keyword evidence="7" id="KW-0862">Zinc</keyword>
<dbReference type="STRING" id="980251.GCA_001642875_02211"/>
<keyword evidence="6" id="KW-0479">Metal-binding</keyword>
<dbReference type="InterPro" id="IPR022470">
    <property type="entry name" value="PTPS_Cys_AS"/>
</dbReference>
<dbReference type="GO" id="GO:0046872">
    <property type="term" value="F:metal ion binding"/>
    <property type="evidence" value="ECO:0007669"/>
    <property type="project" value="UniProtKB-KW"/>
</dbReference>
<dbReference type="GO" id="GO:0070497">
    <property type="term" value="F:6-carboxytetrahydropterin synthase activity"/>
    <property type="evidence" value="ECO:0007669"/>
    <property type="project" value="UniProtKB-EC"/>
</dbReference>
<dbReference type="Gene3D" id="3.30.479.10">
    <property type="entry name" value="6-pyruvoyl tetrahydropterin synthase/QueD"/>
    <property type="match status" value="1"/>
</dbReference>
<dbReference type="InterPro" id="IPR007115">
    <property type="entry name" value="6-PTP_synth/QueD"/>
</dbReference>
<proteinExistence type="inferred from homology"/>
<evidence type="ECO:0000256" key="9">
    <source>
        <dbReference type="ARBA" id="ARBA00031449"/>
    </source>
</evidence>
<dbReference type="PROSITE" id="PS00987">
    <property type="entry name" value="PTPS_1"/>
    <property type="match status" value="1"/>
</dbReference>
<dbReference type="SUPFAM" id="SSF55620">
    <property type="entry name" value="Tetrahydrobiopterin biosynthesis enzymes-like"/>
    <property type="match status" value="1"/>
</dbReference>
<keyword evidence="12" id="KW-1185">Reference proteome</keyword>
<evidence type="ECO:0000256" key="2">
    <source>
        <dbReference type="ARBA" id="ARBA00005061"/>
    </source>
</evidence>
<evidence type="ECO:0000256" key="4">
    <source>
        <dbReference type="ARBA" id="ARBA00012982"/>
    </source>
</evidence>
<dbReference type="EC" id="4.1.2.50" evidence="4"/>